<keyword evidence="13" id="KW-0594">Phospholipid biosynthesis</keyword>
<dbReference type="InterPro" id="IPR000829">
    <property type="entry name" value="DAGK"/>
</dbReference>
<evidence type="ECO:0000256" key="10">
    <source>
        <dbReference type="ARBA" id="ARBA00022989"/>
    </source>
</evidence>
<evidence type="ECO:0000313" key="22">
    <source>
        <dbReference type="Proteomes" id="UP000295325"/>
    </source>
</evidence>
<evidence type="ECO:0000256" key="1">
    <source>
        <dbReference type="ARBA" id="ARBA00004651"/>
    </source>
</evidence>
<sequence>MGDDMKIKKFTDSFNHAIEGIIYTIKTQRNMKIHMAVAIIVLLLSLFFDLTKVEMLILFITITLVIVLEMINTAIEATIDVLANYYHPLAKIAKNVAAGAVLIAAINALVVGYLLFLDKLRPITKNVLIKIKQSDSTVFFICLILVVLVTIIVKAIYGEGTPLKGGMPSGHSAIAFSSATAISLFTEDILIITLCYFLAFLVAQSRVEAKIHSLFETTVGALLGILITIIIFKLL</sequence>
<dbReference type="GO" id="GO:0005886">
    <property type="term" value="C:plasma membrane"/>
    <property type="evidence" value="ECO:0007669"/>
    <property type="project" value="UniProtKB-SubCell"/>
</dbReference>
<dbReference type="PANTHER" id="PTHR34299">
    <property type="entry name" value="DIACYLGLYCEROL KINASE"/>
    <property type="match status" value="1"/>
</dbReference>
<evidence type="ECO:0000256" key="14">
    <source>
        <dbReference type="ARBA" id="ARBA00023264"/>
    </source>
</evidence>
<evidence type="ECO:0000256" key="9">
    <source>
        <dbReference type="ARBA" id="ARBA00022840"/>
    </source>
</evidence>
<feature type="domain" description="Phosphatidic acid phosphatase type 2/haloperoxidase" evidence="20">
    <location>
        <begin position="97"/>
        <end position="232"/>
    </location>
</feature>
<feature type="transmembrane region" description="Helical" evidence="19">
    <location>
        <begin position="31"/>
        <end position="48"/>
    </location>
</feature>
<evidence type="ECO:0000256" key="17">
    <source>
        <dbReference type="PIRSR" id="PIRSR600829-3"/>
    </source>
</evidence>
<keyword evidence="18" id="KW-0460">Magnesium</keyword>
<dbReference type="SUPFAM" id="SSF48317">
    <property type="entry name" value="Acid phosphatase/Vanadium-dependent haloperoxidase"/>
    <property type="match status" value="1"/>
</dbReference>
<accession>A0A4V3EST3</accession>
<feature type="transmembrane region" description="Helical" evidence="19">
    <location>
        <begin position="214"/>
        <end position="232"/>
    </location>
</feature>
<dbReference type="GO" id="GO:0005524">
    <property type="term" value="F:ATP binding"/>
    <property type="evidence" value="ECO:0007669"/>
    <property type="project" value="UniProtKB-KW"/>
</dbReference>
<evidence type="ECO:0000256" key="13">
    <source>
        <dbReference type="ARBA" id="ARBA00023209"/>
    </source>
</evidence>
<comment type="caution">
    <text evidence="21">The sequence shown here is derived from an EMBL/GenBank/DDBJ whole genome shotgun (WGS) entry which is preliminary data.</text>
</comment>
<keyword evidence="8 21" id="KW-0418">Kinase</keyword>
<keyword evidence="14" id="KW-1208">Phospholipid metabolism</keyword>
<reference evidence="21 22" key="1">
    <citation type="submission" date="2019-03" db="EMBL/GenBank/DDBJ databases">
        <title>Genomic Encyclopedia of Type Strains, Phase IV (KMG-IV): sequencing the most valuable type-strain genomes for metagenomic binning, comparative biology and taxonomic classification.</title>
        <authorList>
            <person name="Goeker M."/>
        </authorList>
    </citation>
    <scope>NUCLEOTIDE SEQUENCE [LARGE SCALE GENOMIC DNA]</scope>
    <source>
        <strain evidence="21 22">DSM 24455</strain>
    </source>
</reference>
<dbReference type="AlphaFoldDB" id="A0A4V3EST3"/>
<comment type="subcellular location">
    <subcellularLocation>
        <location evidence="1">Cell membrane</location>
        <topology evidence="1">Multi-pass membrane protein</topology>
    </subcellularLocation>
</comment>
<gene>
    <name evidence="21" type="ORF">EDD71_12120</name>
</gene>
<dbReference type="Pfam" id="PF01219">
    <property type="entry name" value="DAGK_prokar"/>
    <property type="match status" value="1"/>
</dbReference>
<evidence type="ECO:0000259" key="20">
    <source>
        <dbReference type="SMART" id="SM00014"/>
    </source>
</evidence>
<dbReference type="CDD" id="cd14266">
    <property type="entry name" value="UDPK_IM_PAP2_like"/>
    <property type="match status" value="1"/>
</dbReference>
<evidence type="ECO:0000256" key="3">
    <source>
        <dbReference type="ARBA" id="ARBA00022475"/>
    </source>
</evidence>
<evidence type="ECO:0000256" key="18">
    <source>
        <dbReference type="PIRSR" id="PIRSR600829-4"/>
    </source>
</evidence>
<keyword evidence="10 19" id="KW-1133">Transmembrane helix</keyword>
<keyword evidence="3" id="KW-1003">Cell membrane</keyword>
<dbReference type="GO" id="GO:0046872">
    <property type="term" value="F:metal ion binding"/>
    <property type="evidence" value="ECO:0007669"/>
    <property type="project" value="UniProtKB-KW"/>
</dbReference>
<comment type="cofactor">
    <cofactor evidence="18">
        <name>Mg(2+)</name>
        <dbReference type="ChEBI" id="CHEBI:18420"/>
    </cofactor>
    <text evidence="18">Mn(2+), Zn(2+), Cd(2+) and Co(2+) support activity to lesser extents.</text>
</comment>
<keyword evidence="22" id="KW-1185">Reference proteome</keyword>
<evidence type="ECO:0000313" key="21">
    <source>
        <dbReference type="EMBL" id="TDT51094.1"/>
    </source>
</evidence>
<dbReference type="Gene3D" id="1.10.287.3610">
    <property type="match status" value="1"/>
</dbReference>
<evidence type="ECO:0000256" key="5">
    <source>
        <dbReference type="ARBA" id="ARBA00022679"/>
    </source>
</evidence>
<dbReference type="InterPro" id="IPR036938">
    <property type="entry name" value="PAP2/HPO_sf"/>
</dbReference>
<evidence type="ECO:0000256" key="2">
    <source>
        <dbReference type="ARBA" id="ARBA00005967"/>
    </source>
</evidence>
<keyword evidence="6 19" id="KW-0812">Transmembrane</keyword>
<evidence type="ECO:0000256" key="4">
    <source>
        <dbReference type="ARBA" id="ARBA00022516"/>
    </source>
</evidence>
<protein>
    <submittedName>
        <fullName evidence="21">Diacylglycerol kinase (ATP)</fullName>
    </submittedName>
</protein>
<keyword evidence="7 17" id="KW-0547">Nucleotide-binding</keyword>
<evidence type="ECO:0000256" key="16">
    <source>
        <dbReference type="PIRSR" id="PIRSR600829-2"/>
    </source>
</evidence>
<evidence type="ECO:0000256" key="8">
    <source>
        <dbReference type="ARBA" id="ARBA00022777"/>
    </source>
</evidence>
<feature type="transmembrane region" description="Helical" evidence="19">
    <location>
        <begin position="137"/>
        <end position="157"/>
    </location>
</feature>
<evidence type="ECO:0000256" key="6">
    <source>
        <dbReference type="ARBA" id="ARBA00022692"/>
    </source>
</evidence>
<feature type="binding site" evidence="17">
    <location>
        <position position="76"/>
    </location>
    <ligand>
        <name>ATP</name>
        <dbReference type="ChEBI" id="CHEBI:30616"/>
    </ligand>
</feature>
<name>A0A4V3EST3_9CLOT</name>
<evidence type="ECO:0000256" key="15">
    <source>
        <dbReference type="PIRSR" id="PIRSR600829-1"/>
    </source>
</evidence>
<feature type="transmembrane region" description="Helical" evidence="19">
    <location>
        <begin position="55"/>
        <end position="75"/>
    </location>
</feature>
<comment type="similarity">
    <text evidence="2">Belongs to the bacterial diacylglycerol kinase family.</text>
</comment>
<keyword evidence="11" id="KW-0443">Lipid metabolism</keyword>
<dbReference type="EMBL" id="SOAZ01000021">
    <property type="protein sequence ID" value="TDT51094.1"/>
    <property type="molecule type" value="Genomic_DNA"/>
</dbReference>
<dbReference type="GO" id="GO:0016301">
    <property type="term" value="F:kinase activity"/>
    <property type="evidence" value="ECO:0007669"/>
    <property type="project" value="UniProtKB-KW"/>
</dbReference>
<dbReference type="InterPro" id="IPR000326">
    <property type="entry name" value="PAP2/HPO"/>
</dbReference>
<keyword evidence="18" id="KW-0479">Metal-binding</keyword>
<dbReference type="Proteomes" id="UP000295325">
    <property type="component" value="Unassembled WGS sequence"/>
</dbReference>
<evidence type="ECO:0000256" key="12">
    <source>
        <dbReference type="ARBA" id="ARBA00023136"/>
    </source>
</evidence>
<keyword evidence="4" id="KW-0444">Lipid biosynthesis</keyword>
<dbReference type="Gene3D" id="1.20.144.10">
    <property type="entry name" value="Phosphatidic acid phosphatase type 2/haloperoxidase"/>
    <property type="match status" value="1"/>
</dbReference>
<dbReference type="InterPro" id="IPR036945">
    <property type="entry name" value="DAGK_sf"/>
</dbReference>
<evidence type="ECO:0000256" key="11">
    <source>
        <dbReference type="ARBA" id="ARBA00023098"/>
    </source>
</evidence>
<dbReference type="GO" id="GO:0008654">
    <property type="term" value="P:phospholipid biosynthetic process"/>
    <property type="evidence" value="ECO:0007669"/>
    <property type="project" value="UniProtKB-KW"/>
</dbReference>
<dbReference type="Pfam" id="PF01569">
    <property type="entry name" value="PAP2"/>
    <property type="match status" value="1"/>
</dbReference>
<evidence type="ECO:0000256" key="7">
    <source>
        <dbReference type="ARBA" id="ARBA00022741"/>
    </source>
</evidence>
<dbReference type="PANTHER" id="PTHR34299:SF1">
    <property type="entry name" value="DIACYLGLYCEROL KINASE"/>
    <property type="match status" value="1"/>
</dbReference>
<proteinExistence type="inferred from homology"/>
<evidence type="ECO:0000256" key="19">
    <source>
        <dbReference type="SAM" id="Phobius"/>
    </source>
</evidence>
<keyword evidence="9 17" id="KW-0067">ATP-binding</keyword>
<feature type="binding site" evidence="16">
    <location>
        <position position="69"/>
    </location>
    <ligand>
        <name>substrate</name>
    </ligand>
</feature>
<keyword evidence="12 19" id="KW-0472">Membrane</keyword>
<feature type="binding site" evidence="18">
    <location>
        <position position="76"/>
    </location>
    <ligand>
        <name>a divalent metal cation</name>
        <dbReference type="ChEBI" id="CHEBI:60240"/>
    </ligand>
</feature>
<feature type="transmembrane region" description="Helical" evidence="19">
    <location>
        <begin position="95"/>
        <end position="116"/>
    </location>
</feature>
<dbReference type="SMART" id="SM00014">
    <property type="entry name" value="acidPPc"/>
    <property type="match status" value="1"/>
</dbReference>
<dbReference type="CDD" id="cd03383">
    <property type="entry name" value="PAP2_diacylglycerolkinase"/>
    <property type="match status" value="1"/>
</dbReference>
<feature type="active site" description="Proton acceptor" evidence="15">
    <location>
        <position position="69"/>
    </location>
</feature>
<organism evidence="21 22">
    <name type="scientific">Fonticella tunisiensis</name>
    <dbReference type="NCBI Taxonomy" id="1096341"/>
    <lineage>
        <taxon>Bacteria</taxon>
        <taxon>Bacillati</taxon>
        <taxon>Bacillota</taxon>
        <taxon>Clostridia</taxon>
        <taxon>Eubacteriales</taxon>
        <taxon>Clostridiaceae</taxon>
        <taxon>Fonticella</taxon>
    </lineage>
</organism>
<keyword evidence="5" id="KW-0808">Transferase</keyword>
<feature type="transmembrane region" description="Helical" evidence="19">
    <location>
        <begin position="177"/>
        <end position="202"/>
    </location>
</feature>